<sequence>MENNLINKNIKQWILKELEKQHISKYTAIQSLTLPLTLKNQNVIGISPTGTGKTLCFLIPILNKISLNENIQAIIIAPTRELARQIHSNIQLFKTNEIKIKSALWIGGEEIKKQINNSINANIIVATPTRFLEIYKTNNINFKNVNTIVLDETDMLFDLGFSEQIITIFNIFKNINEIQKMAFSATIHDMLSQQLKIFFKDTKIVTTKDIYKKENITNLLIKTKDKYHALSVIINQINPYLCLIFANTKKTADLIYKYLLQQNRNVINLHGGLKTRERKNNYRDIKNLKYQYVVCSDLASRGLDIDGASHVINWDLPDDFNWYLHRAGRCGRNKYSGESYILFNDSDNKKILDLIKKGVEFKNLTIKNNQLISTKEKIYHKPKINQEQEKEIKLFVAKAKKNVKPGYKKKLKNEIKKIKQKHKRKHIEKVVKENRIKSYKQKND</sequence>
<dbReference type="GO" id="GO:0005524">
    <property type="term" value="F:ATP binding"/>
    <property type="evidence" value="ECO:0007669"/>
    <property type="project" value="UniProtKB-KW"/>
</dbReference>
<dbReference type="PANTHER" id="PTHR47959:SF13">
    <property type="entry name" value="ATP-DEPENDENT RNA HELICASE RHLE"/>
    <property type="match status" value="1"/>
</dbReference>
<organism evidence="9 10">
    <name type="scientific">Candidatus Ureaplasma intestinipullorum</name>
    <dbReference type="NCBI Taxonomy" id="2838770"/>
    <lineage>
        <taxon>Bacteria</taxon>
        <taxon>Bacillati</taxon>
        <taxon>Mycoplasmatota</taxon>
        <taxon>Mycoplasmoidales</taxon>
        <taxon>Mycoplasmoidaceae</taxon>
        <taxon>Ureaplasma</taxon>
    </lineage>
</organism>
<dbReference type="Gene3D" id="3.40.50.300">
    <property type="entry name" value="P-loop containing nucleotide triphosphate hydrolases"/>
    <property type="match status" value="2"/>
</dbReference>
<evidence type="ECO:0000259" key="7">
    <source>
        <dbReference type="PROSITE" id="PS51192"/>
    </source>
</evidence>
<dbReference type="InterPro" id="IPR027417">
    <property type="entry name" value="P-loop_NTPase"/>
</dbReference>
<keyword evidence="3 9" id="KW-0347">Helicase</keyword>
<evidence type="ECO:0000256" key="5">
    <source>
        <dbReference type="ARBA" id="ARBA00038437"/>
    </source>
</evidence>
<gene>
    <name evidence="9" type="ORF">H9897_00995</name>
</gene>
<evidence type="ECO:0000313" key="9">
    <source>
        <dbReference type="EMBL" id="MBU3830726.1"/>
    </source>
</evidence>
<dbReference type="GO" id="GO:0003676">
    <property type="term" value="F:nucleic acid binding"/>
    <property type="evidence" value="ECO:0007669"/>
    <property type="project" value="InterPro"/>
</dbReference>
<feature type="domain" description="Helicase ATP-binding" evidence="7">
    <location>
        <begin position="34"/>
        <end position="205"/>
    </location>
</feature>
<dbReference type="InterPro" id="IPR014001">
    <property type="entry name" value="Helicase_ATP-bd"/>
</dbReference>
<keyword evidence="2" id="KW-0378">Hydrolase</keyword>
<comment type="caution">
    <text evidence="9">The sequence shown here is derived from an EMBL/GenBank/DDBJ whole genome shotgun (WGS) entry which is preliminary data.</text>
</comment>
<evidence type="ECO:0000313" key="10">
    <source>
        <dbReference type="Proteomes" id="UP000824247"/>
    </source>
</evidence>
<evidence type="ECO:0000259" key="8">
    <source>
        <dbReference type="PROSITE" id="PS51194"/>
    </source>
</evidence>
<dbReference type="Proteomes" id="UP000824247">
    <property type="component" value="Unassembled WGS sequence"/>
</dbReference>
<dbReference type="PROSITE" id="PS51194">
    <property type="entry name" value="HELICASE_CTER"/>
    <property type="match status" value="1"/>
</dbReference>
<dbReference type="SUPFAM" id="SSF52540">
    <property type="entry name" value="P-loop containing nucleoside triphosphate hydrolases"/>
    <property type="match status" value="1"/>
</dbReference>
<accession>A0A9E2KV37</accession>
<dbReference type="PANTHER" id="PTHR47959">
    <property type="entry name" value="ATP-DEPENDENT RNA HELICASE RHLE-RELATED"/>
    <property type="match status" value="1"/>
</dbReference>
<dbReference type="AlphaFoldDB" id="A0A9E2KV37"/>
<dbReference type="InterPro" id="IPR011545">
    <property type="entry name" value="DEAD/DEAH_box_helicase_dom"/>
</dbReference>
<evidence type="ECO:0000256" key="6">
    <source>
        <dbReference type="SAM" id="MobiDB-lite"/>
    </source>
</evidence>
<name>A0A9E2KV37_9BACT</name>
<feature type="compositionally biased region" description="Basic residues" evidence="6">
    <location>
        <begin position="418"/>
        <end position="427"/>
    </location>
</feature>
<dbReference type="InterPro" id="IPR044742">
    <property type="entry name" value="DEAD/DEAH_RhlB"/>
</dbReference>
<feature type="compositionally biased region" description="Basic and acidic residues" evidence="6">
    <location>
        <begin position="428"/>
        <end position="444"/>
    </location>
</feature>
<dbReference type="GO" id="GO:0005829">
    <property type="term" value="C:cytosol"/>
    <property type="evidence" value="ECO:0007669"/>
    <property type="project" value="TreeGrafter"/>
</dbReference>
<reference evidence="9" key="2">
    <citation type="submission" date="2021-04" db="EMBL/GenBank/DDBJ databases">
        <authorList>
            <person name="Gilroy R."/>
        </authorList>
    </citation>
    <scope>NUCLEOTIDE SEQUENCE</scope>
    <source>
        <strain evidence="9">A5-1222</strain>
    </source>
</reference>
<dbReference type="CDD" id="cd18787">
    <property type="entry name" value="SF2_C_DEAD"/>
    <property type="match status" value="1"/>
</dbReference>
<protein>
    <submittedName>
        <fullName evidence="9">DEAD/DEAH box helicase</fullName>
    </submittedName>
</protein>
<proteinExistence type="inferred from homology"/>
<dbReference type="CDD" id="cd00268">
    <property type="entry name" value="DEADc"/>
    <property type="match status" value="1"/>
</dbReference>
<keyword evidence="4" id="KW-0067">ATP-binding</keyword>
<dbReference type="EMBL" id="JAHLFM010000017">
    <property type="protein sequence ID" value="MBU3830726.1"/>
    <property type="molecule type" value="Genomic_DNA"/>
</dbReference>
<dbReference type="InterPro" id="IPR050079">
    <property type="entry name" value="DEAD_box_RNA_helicase"/>
</dbReference>
<dbReference type="GO" id="GO:0003724">
    <property type="term" value="F:RNA helicase activity"/>
    <property type="evidence" value="ECO:0007669"/>
    <property type="project" value="TreeGrafter"/>
</dbReference>
<dbReference type="SMART" id="SM00487">
    <property type="entry name" value="DEXDc"/>
    <property type="match status" value="1"/>
</dbReference>
<evidence type="ECO:0000256" key="2">
    <source>
        <dbReference type="ARBA" id="ARBA00022801"/>
    </source>
</evidence>
<dbReference type="GO" id="GO:0016787">
    <property type="term" value="F:hydrolase activity"/>
    <property type="evidence" value="ECO:0007669"/>
    <property type="project" value="UniProtKB-KW"/>
</dbReference>
<evidence type="ECO:0000256" key="3">
    <source>
        <dbReference type="ARBA" id="ARBA00022806"/>
    </source>
</evidence>
<evidence type="ECO:0000256" key="1">
    <source>
        <dbReference type="ARBA" id="ARBA00022741"/>
    </source>
</evidence>
<dbReference type="PROSITE" id="PS51192">
    <property type="entry name" value="HELICASE_ATP_BIND_1"/>
    <property type="match status" value="1"/>
</dbReference>
<feature type="region of interest" description="Disordered" evidence="6">
    <location>
        <begin position="417"/>
        <end position="444"/>
    </location>
</feature>
<dbReference type="InterPro" id="IPR001650">
    <property type="entry name" value="Helicase_C-like"/>
</dbReference>
<evidence type="ECO:0000256" key="4">
    <source>
        <dbReference type="ARBA" id="ARBA00022840"/>
    </source>
</evidence>
<dbReference type="Pfam" id="PF00270">
    <property type="entry name" value="DEAD"/>
    <property type="match status" value="1"/>
</dbReference>
<comment type="similarity">
    <text evidence="5">Belongs to the DEAD box helicase family.</text>
</comment>
<feature type="domain" description="Helicase C-terminal" evidence="8">
    <location>
        <begin position="215"/>
        <end position="379"/>
    </location>
</feature>
<keyword evidence="1" id="KW-0547">Nucleotide-binding</keyword>
<dbReference type="Pfam" id="PF00271">
    <property type="entry name" value="Helicase_C"/>
    <property type="match status" value="1"/>
</dbReference>
<dbReference type="SMART" id="SM00490">
    <property type="entry name" value="HELICc"/>
    <property type="match status" value="1"/>
</dbReference>
<reference evidence="9" key="1">
    <citation type="journal article" date="2021" name="PeerJ">
        <title>Extensive microbial diversity within the chicken gut microbiome revealed by metagenomics and culture.</title>
        <authorList>
            <person name="Gilroy R."/>
            <person name="Ravi A."/>
            <person name="Getino M."/>
            <person name="Pursley I."/>
            <person name="Horton D.L."/>
            <person name="Alikhan N.F."/>
            <person name="Baker D."/>
            <person name="Gharbi K."/>
            <person name="Hall N."/>
            <person name="Watson M."/>
            <person name="Adriaenssens E.M."/>
            <person name="Foster-Nyarko E."/>
            <person name="Jarju S."/>
            <person name="Secka A."/>
            <person name="Antonio M."/>
            <person name="Oren A."/>
            <person name="Chaudhuri R.R."/>
            <person name="La Ragione R."/>
            <person name="Hildebrand F."/>
            <person name="Pallen M.J."/>
        </authorList>
    </citation>
    <scope>NUCLEOTIDE SEQUENCE</scope>
    <source>
        <strain evidence="9">A5-1222</strain>
    </source>
</reference>